<feature type="region of interest" description="Disordered" evidence="1">
    <location>
        <begin position="29"/>
        <end position="48"/>
    </location>
</feature>
<evidence type="ECO:0000313" key="2">
    <source>
        <dbReference type="EMBL" id="KRY57897.1"/>
    </source>
</evidence>
<dbReference type="Proteomes" id="UP000054653">
    <property type="component" value="Unassembled WGS sequence"/>
</dbReference>
<comment type="caution">
    <text evidence="2">The sequence shown here is derived from an EMBL/GenBank/DDBJ whole genome shotgun (WGS) entry which is preliminary data.</text>
</comment>
<accession>A0A0V1D8I6</accession>
<feature type="compositionally biased region" description="Basic and acidic residues" evidence="1">
    <location>
        <begin position="32"/>
        <end position="45"/>
    </location>
</feature>
<evidence type="ECO:0000313" key="3">
    <source>
        <dbReference type="Proteomes" id="UP000054653"/>
    </source>
</evidence>
<dbReference type="OrthoDB" id="10525526at2759"/>
<evidence type="ECO:0000256" key="1">
    <source>
        <dbReference type="SAM" id="MobiDB-lite"/>
    </source>
</evidence>
<gene>
    <name evidence="2" type="ORF">T03_14068</name>
</gene>
<reference evidence="2 3" key="1">
    <citation type="submission" date="2015-01" db="EMBL/GenBank/DDBJ databases">
        <title>Evolution of Trichinella species and genotypes.</title>
        <authorList>
            <person name="Korhonen P.K."/>
            <person name="Edoardo P."/>
            <person name="Giuseppe L.R."/>
            <person name="Gasser R.B."/>
        </authorList>
    </citation>
    <scope>NUCLEOTIDE SEQUENCE [LARGE SCALE GENOMIC DNA]</scope>
    <source>
        <strain evidence="2">ISS120</strain>
    </source>
</reference>
<protein>
    <submittedName>
        <fullName evidence="2">Uncharacterized protein</fullName>
    </submittedName>
</protein>
<dbReference type="EMBL" id="JYDI01000026">
    <property type="protein sequence ID" value="KRY57897.1"/>
    <property type="molecule type" value="Genomic_DNA"/>
</dbReference>
<proteinExistence type="predicted"/>
<sequence>MSSSLTAVCCFASDGQSGAAWGLSDPCPLPPERADSDPRPTRDFRLPAPGQVTPTKSVLFRRARYYTLITTNQVPILTVVIRALFVLVTNNAFSGSLFNCDNYCVQANIGPHKFIALSNKTTIREKQFYSTISKTTTLKHTVEYTATALFTEYSSDHRELRVSNAHDGNINFSREQTFGHCQVVPFANIIFASSQLLIIRVNKLFLVSEIATKCANKF</sequence>
<keyword evidence="3" id="KW-1185">Reference proteome</keyword>
<name>A0A0V1D8I6_TRIBR</name>
<organism evidence="2 3">
    <name type="scientific">Trichinella britovi</name>
    <name type="common">Parasitic roundworm</name>
    <dbReference type="NCBI Taxonomy" id="45882"/>
    <lineage>
        <taxon>Eukaryota</taxon>
        <taxon>Metazoa</taxon>
        <taxon>Ecdysozoa</taxon>
        <taxon>Nematoda</taxon>
        <taxon>Enoplea</taxon>
        <taxon>Dorylaimia</taxon>
        <taxon>Trichinellida</taxon>
        <taxon>Trichinellidae</taxon>
        <taxon>Trichinella</taxon>
    </lineage>
</organism>
<dbReference type="AlphaFoldDB" id="A0A0V1D8I6"/>